<dbReference type="CDD" id="cd01335">
    <property type="entry name" value="Radical_SAM"/>
    <property type="match status" value="1"/>
</dbReference>
<dbReference type="InterPro" id="IPR027596">
    <property type="entry name" value="AmmeMemoSam_rS"/>
</dbReference>
<dbReference type="InterPro" id="IPR034457">
    <property type="entry name" value="Organic_radical-activating"/>
</dbReference>
<evidence type="ECO:0000259" key="8">
    <source>
        <dbReference type="PROSITE" id="PS51918"/>
    </source>
</evidence>
<evidence type="ECO:0000256" key="2">
    <source>
        <dbReference type="ARBA" id="ARBA00022691"/>
    </source>
</evidence>
<evidence type="ECO:0000313" key="9">
    <source>
        <dbReference type="EMBL" id="TES86505.1"/>
    </source>
</evidence>
<dbReference type="Gene3D" id="3.20.20.70">
    <property type="entry name" value="Aldolase class I"/>
    <property type="match status" value="1"/>
</dbReference>
<keyword evidence="1" id="KW-0004">4Fe-4S</keyword>
<dbReference type="Proteomes" id="UP000320781">
    <property type="component" value="Unassembled WGS sequence"/>
</dbReference>
<dbReference type="InterPro" id="IPR007197">
    <property type="entry name" value="rSAM"/>
</dbReference>
<keyword evidence="3 6" id="KW-0479">Metal-binding</keyword>
<evidence type="ECO:0000313" key="10">
    <source>
        <dbReference type="Proteomes" id="UP000320781"/>
    </source>
</evidence>
<dbReference type="PIRSF" id="PIRSF004869">
    <property type="entry name" value="PflX_prd"/>
    <property type="match status" value="1"/>
</dbReference>
<dbReference type="AlphaFoldDB" id="A0A523QLC5"/>
<evidence type="ECO:0000256" key="3">
    <source>
        <dbReference type="ARBA" id="ARBA00022723"/>
    </source>
</evidence>
<dbReference type="PROSITE" id="PS51918">
    <property type="entry name" value="RADICAL_SAM"/>
    <property type="match status" value="1"/>
</dbReference>
<evidence type="ECO:0000256" key="1">
    <source>
        <dbReference type="ARBA" id="ARBA00022485"/>
    </source>
</evidence>
<dbReference type="SFLD" id="SFLDS00029">
    <property type="entry name" value="Radical_SAM"/>
    <property type="match status" value="1"/>
</dbReference>
<keyword evidence="7" id="KW-0732">Signal</keyword>
<dbReference type="SUPFAM" id="SSF102114">
    <property type="entry name" value="Radical SAM enzymes"/>
    <property type="match status" value="1"/>
</dbReference>
<comment type="cofactor">
    <cofactor evidence="6">
        <name>[4Fe-4S] cluster</name>
        <dbReference type="ChEBI" id="CHEBI:49883"/>
    </cofactor>
    <text evidence="6">Binds 1 [4Fe-4S] cluster. The cluster is coordinated with 3 cysteines and an exchangeable S-adenosyl-L-methionine.</text>
</comment>
<dbReference type="EMBL" id="SOKU01000084">
    <property type="protein sequence ID" value="TES86505.1"/>
    <property type="molecule type" value="Genomic_DNA"/>
</dbReference>
<sequence length="374" mass="42608">MRLSKFGNRLFARGAVGIVLCLATAAGFAGQESLKEAYFYRKLEESEVQCLMCPQKCLIVEGARGVCRNRENRGGTLYALTYGRPCTLSVEPIEKAPFFHFVPGHKRLCVATVGCNLRCKYCQNWHISQKRVEEVNHYDLSAEEIVKIAKKEGVESICFTFSEPTAFYEYMYDIAKLARENGLMTSIVSNGFINPEPLKQLIRVLDAVKIDLKGFSESFYEEVCFGRLEPVLNTLRILKEEGTWVEIVNLVVPPFNDDANEIKKMCEWIEKNLGDEVPLHFTRFFPRYKLTHLPATPVQPLEKAIEIAKEMGLKYVYIGNVSGHKYNFTYCPECGRCLMKRMNIFLLDNRVVDGRCKFCGEKIPGIWGKGPEKG</sequence>
<feature type="binding site" evidence="6">
    <location>
        <position position="122"/>
    </location>
    <ligand>
        <name>[4Fe-4S] cluster</name>
        <dbReference type="ChEBI" id="CHEBI:49883"/>
        <note>4Fe-4S-S-AdoMet</note>
    </ligand>
</feature>
<dbReference type="InterPro" id="IPR006638">
    <property type="entry name" value="Elp3/MiaA/NifB-like_rSAM"/>
</dbReference>
<name>A0A523QLC5_UNCAE</name>
<dbReference type="GO" id="GO:0003824">
    <property type="term" value="F:catalytic activity"/>
    <property type="evidence" value="ECO:0007669"/>
    <property type="project" value="InterPro"/>
</dbReference>
<organism evidence="9 10">
    <name type="scientific">Aerophobetes bacterium</name>
    <dbReference type="NCBI Taxonomy" id="2030807"/>
    <lineage>
        <taxon>Bacteria</taxon>
        <taxon>Candidatus Aerophobota</taxon>
    </lineage>
</organism>
<dbReference type="Pfam" id="PF04055">
    <property type="entry name" value="Radical_SAM"/>
    <property type="match status" value="1"/>
</dbReference>
<keyword evidence="4 6" id="KW-0408">Iron</keyword>
<evidence type="ECO:0000256" key="6">
    <source>
        <dbReference type="PIRSR" id="PIRSR004869-50"/>
    </source>
</evidence>
<feature type="signal peptide" evidence="7">
    <location>
        <begin position="1"/>
        <end position="29"/>
    </location>
</feature>
<feature type="chain" id="PRO_5021800166" evidence="7">
    <location>
        <begin position="30"/>
        <end position="374"/>
    </location>
</feature>
<feature type="domain" description="Radical SAM core" evidence="8">
    <location>
        <begin position="101"/>
        <end position="314"/>
    </location>
</feature>
<dbReference type="InterPro" id="IPR013785">
    <property type="entry name" value="Aldolase_TIM"/>
</dbReference>
<dbReference type="SFLD" id="SFLDG01101">
    <property type="entry name" value="Uncharacterised_Radical_SAM_Su"/>
    <property type="match status" value="1"/>
</dbReference>
<feature type="binding site" evidence="6">
    <location>
        <position position="115"/>
    </location>
    <ligand>
        <name>[4Fe-4S] cluster</name>
        <dbReference type="ChEBI" id="CHEBI:49883"/>
        <note>4Fe-4S-S-AdoMet</note>
    </ligand>
</feature>
<gene>
    <name evidence="9" type="primary">amrS</name>
    <name evidence="9" type="ORF">E3J95_01785</name>
</gene>
<dbReference type="NCBIfam" id="TIGR04337">
    <property type="entry name" value="AmmeMemoSam_rS"/>
    <property type="match status" value="1"/>
</dbReference>
<dbReference type="GO" id="GO:0051539">
    <property type="term" value="F:4 iron, 4 sulfur cluster binding"/>
    <property type="evidence" value="ECO:0007669"/>
    <property type="project" value="UniProtKB-KW"/>
</dbReference>
<reference evidence="9 10" key="1">
    <citation type="submission" date="2019-03" db="EMBL/GenBank/DDBJ databases">
        <title>Metabolic potential of uncultured bacteria and archaea associated with petroleum seepage in deep-sea sediments.</title>
        <authorList>
            <person name="Dong X."/>
            <person name="Hubert C."/>
        </authorList>
    </citation>
    <scope>NUCLEOTIDE SEQUENCE [LARGE SCALE GENOMIC DNA]</scope>
    <source>
        <strain evidence="9">E44_bin92</strain>
    </source>
</reference>
<dbReference type="InterPro" id="IPR058240">
    <property type="entry name" value="rSAM_sf"/>
</dbReference>
<evidence type="ECO:0000256" key="4">
    <source>
        <dbReference type="ARBA" id="ARBA00023004"/>
    </source>
</evidence>
<keyword evidence="2 6" id="KW-0949">S-adenosyl-L-methionine</keyword>
<feature type="binding site" evidence="6">
    <location>
        <position position="119"/>
    </location>
    <ligand>
        <name>[4Fe-4S] cluster</name>
        <dbReference type="ChEBI" id="CHEBI:49883"/>
        <note>4Fe-4S-S-AdoMet</note>
    </ligand>
</feature>
<evidence type="ECO:0000256" key="5">
    <source>
        <dbReference type="ARBA" id="ARBA00023014"/>
    </source>
</evidence>
<accession>A0A523QLC5</accession>
<dbReference type="InterPro" id="IPR016431">
    <property type="entry name" value="Pyrv-formate_lyase-activ_prd"/>
</dbReference>
<dbReference type="PANTHER" id="PTHR30352:SF5">
    <property type="entry name" value="PYRUVATE FORMATE-LYASE 1-ACTIVATING ENZYME"/>
    <property type="match status" value="1"/>
</dbReference>
<protein>
    <submittedName>
        <fullName evidence="9">AmmeMemoRadiSam system radical SAM enzyme</fullName>
    </submittedName>
</protein>
<keyword evidence="5 6" id="KW-0411">Iron-sulfur</keyword>
<comment type="caution">
    <text evidence="9">The sequence shown here is derived from an EMBL/GenBank/DDBJ whole genome shotgun (WGS) entry which is preliminary data.</text>
</comment>
<dbReference type="SMART" id="SM00729">
    <property type="entry name" value="Elp3"/>
    <property type="match status" value="1"/>
</dbReference>
<dbReference type="GO" id="GO:0046872">
    <property type="term" value="F:metal ion binding"/>
    <property type="evidence" value="ECO:0007669"/>
    <property type="project" value="UniProtKB-KW"/>
</dbReference>
<evidence type="ECO:0000256" key="7">
    <source>
        <dbReference type="SAM" id="SignalP"/>
    </source>
</evidence>
<proteinExistence type="predicted"/>
<dbReference type="PANTHER" id="PTHR30352">
    <property type="entry name" value="PYRUVATE FORMATE-LYASE-ACTIVATING ENZYME"/>
    <property type="match status" value="1"/>
</dbReference>